<evidence type="ECO:0000259" key="5">
    <source>
        <dbReference type="PROSITE" id="PS50887"/>
    </source>
</evidence>
<dbReference type="NCBIfam" id="TIGR00254">
    <property type="entry name" value="GGDEF"/>
    <property type="match status" value="1"/>
</dbReference>
<dbReference type="Gene3D" id="3.30.70.270">
    <property type="match status" value="1"/>
</dbReference>
<dbReference type="FunFam" id="3.20.20.450:FF:000001">
    <property type="entry name" value="Cyclic di-GMP phosphodiesterase yahA"/>
    <property type="match status" value="1"/>
</dbReference>
<dbReference type="InterPro" id="IPR035919">
    <property type="entry name" value="EAL_sf"/>
</dbReference>
<accession>A0A7V9VY48</accession>
<dbReference type="InterPro" id="IPR001633">
    <property type="entry name" value="EAL_dom"/>
</dbReference>
<evidence type="ECO:0000313" key="9">
    <source>
        <dbReference type="Proteomes" id="UP000814353"/>
    </source>
</evidence>
<reference evidence="6 8" key="2">
    <citation type="submission" date="2020-07" db="EMBL/GenBank/DDBJ databases">
        <title>Identification of Halomonas strains.</title>
        <authorList>
            <person name="Xiao Z."/>
            <person name="Shen J."/>
        </authorList>
    </citation>
    <scope>NUCLEOTIDE SEQUENCE [LARGE SCALE GENOMIC DNA]</scope>
    <source>
        <strain evidence="6 8">DSM 17331</strain>
    </source>
</reference>
<dbReference type="Pfam" id="PF00563">
    <property type="entry name" value="EAL"/>
    <property type="match status" value="1"/>
</dbReference>
<feature type="domain" description="EAL" evidence="4">
    <location>
        <begin position="459"/>
        <end position="713"/>
    </location>
</feature>
<feature type="domain" description="GGDEF" evidence="5">
    <location>
        <begin position="313"/>
        <end position="450"/>
    </location>
</feature>
<dbReference type="EC" id="3.1.4.52" evidence="1"/>
<reference evidence="7 9" key="1">
    <citation type="submission" date="2020-05" db="EMBL/GenBank/DDBJ databases">
        <title>Comparative genomic analysis of denitrifying bacteria from Halomonas genus.</title>
        <authorList>
            <person name="Wang L."/>
            <person name="Shao Z."/>
        </authorList>
    </citation>
    <scope>NUCLEOTIDE SEQUENCE [LARGE SCALE GENOMIC DNA]</scope>
    <source>
        <strain evidence="7 9">DSM 17331</strain>
    </source>
</reference>
<dbReference type="PANTHER" id="PTHR33121:SF79">
    <property type="entry name" value="CYCLIC DI-GMP PHOSPHODIESTERASE PDED-RELATED"/>
    <property type="match status" value="1"/>
</dbReference>
<dbReference type="Gene3D" id="3.20.20.450">
    <property type="entry name" value="EAL domain"/>
    <property type="match status" value="1"/>
</dbReference>
<dbReference type="RefSeq" id="WP_181513083.1">
    <property type="nucleotide sequence ID" value="NZ_JABFUB010000001.1"/>
</dbReference>
<dbReference type="Pfam" id="PF00990">
    <property type="entry name" value="GGDEF"/>
    <property type="match status" value="1"/>
</dbReference>
<dbReference type="GO" id="GO:0071111">
    <property type="term" value="F:cyclic-guanylate-specific phosphodiesterase activity"/>
    <property type="evidence" value="ECO:0007669"/>
    <property type="project" value="UniProtKB-EC"/>
</dbReference>
<dbReference type="InterPro" id="IPR029787">
    <property type="entry name" value="Nucleotide_cyclase"/>
</dbReference>
<protein>
    <recommendedName>
        <fullName evidence="1">cyclic-guanylate-specific phosphodiesterase</fullName>
        <ecNumber evidence="1">3.1.4.52</ecNumber>
    </recommendedName>
</protein>
<dbReference type="AlphaFoldDB" id="A0A7V9VY48"/>
<evidence type="ECO:0000256" key="3">
    <source>
        <dbReference type="SAM" id="Phobius"/>
    </source>
</evidence>
<dbReference type="Proteomes" id="UP000814353">
    <property type="component" value="Unassembled WGS sequence"/>
</dbReference>
<keyword evidence="3" id="KW-0812">Transmembrane</keyword>
<keyword evidence="3" id="KW-1133">Transmembrane helix</keyword>
<dbReference type="EMBL" id="JACEFT010000001">
    <property type="protein sequence ID" value="MBA2777584.1"/>
    <property type="molecule type" value="Genomic_DNA"/>
</dbReference>
<keyword evidence="9" id="KW-1185">Reference proteome</keyword>
<dbReference type="EMBL" id="JABFUB010000001">
    <property type="protein sequence ID" value="MCG6660254.1"/>
    <property type="molecule type" value="Genomic_DNA"/>
</dbReference>
<dbReference type="InterPro" id="IPR000160">
    <property type="entry name" value="GGDEF_dom"/>
</dbReference>
<organism evidence="6 8">
    <name type="scientific">Billgrantia kenyensis</name>
    <dbReference type="NCBI Taxonomy" id="321266"/>
    <lineage>
        <taxon>Bacteria</taxon>
        <taxon>Pseudomonadati</taxon>
        <taxon>Pseudomonadota</taxon>
        <taxon>Gammaproteobacteria</taxon>
        <taxon>Oceanospirillales</taxon>
        <taxon>Halomonadaceae</taxon>
        <taxon>Billgrantia</taxon>
    </lineage>
</organism>
<evidence type="ECO:0000313" key="6">
    <source>
        <dbReference type="EMBL" id="MBA2777584.1"/>
    </source>
</evidence>
<dbReference type="PROSITE" id="PS50883">
    <property type="entry name" value="EAL"/>
    <property type="match status" value="1"/>
</dbReference>
<comment type="caution">
    <text evidence="6">The sequence shown here is derived from an EMBL/GenBank/DDBJ whole genome shotgun (WGS) entry which is preliminary data.</text>
</comment>
<gene>
    <name evidence="6" type="ORF">H1D44_01585</name>
    <name evidence="7" type="ORF">HOP48_01665</name>
</gene>
<evidence type="ECO:0000256" key="1">
    <source>
        <dbReference type="ARBA" id="ARBA00012282"/>
    </source>
</evidence>
<dbReference type="InterPro" id="IPR050706">
    <property type="entry name" value="Cyclic-di-GMP_PDE-like"/>
</dbReference>
<dbReference type="SMART" id="SM00267">
    <property type="entry name" value="GGDEF"/>
    <property type="match status" value="1"/>
</dbReference>
<evidence type="ECO:0000256" key="2">
    <source>
        <dbReference type="ARBA" id="ARBA00022636"/>
    </source>
</evidence>
<feature type="transmembrane region" description="Helical" evidence="3">
    <location>
        <begin position="195"/>
        <end position="214"/>
    </location>
</feature>
<dbReference type="Proteomes" id="UP000518091">
    <property type="component" value="Unassembled WGS sequence"/>
</dbReference>
<dbReference type="SMART" id="SM00052">
    <property type="entry name" value="EAL"/>
    <property type="match status" value="1"/>
</dbReference>
<name>A0A7V9VY48_9GAMM</name>
<dbReference type="PROSITE" id="PS50887">
    <property type="entry name" value="GGDEF"/>
    <property type="match status" value="1"/>
</dbReference>
<evidence type="ECO:0000313" key="8">
    <source>
        <dbReference type="Proteomes" id="UP000518091"/>
    </source>
</evidence>
<keyword evidence="2" id="KW-0973">c-di-GMP</keyword>
<proteinExistence type="predicted"/>
<dbReference type="CDD" id="cd01949">
    <property type="entry name" value="GGDEF"/>
    <property type="match status" value="1"/>
</dbReference>
<evidence type="ECO:0000313" key="7">
    <source>
        <dbReference type="EMBL" id="MCG6660254.1"/>
    </source>
</evidence>
<dbReference type="InterPro" id="IPR043128">
    <property type="entry name" value="Rev_trsase/Diguanyl_cyclase"/>
</dbReference>
<dbReference type="PANTHER" id="PTHR33121">
    <property type="entry name" value="CYCLIC DI-GMP PHOSPHODIESTERASE PDEF"/>
    <property type="match status" value="1"/>
</dbReference>
<dbReference type="CDD" id="cd01948">
    <property type="entry name" value="EAL"/>
    <property type="match status" value="1"/>
</dbReference>
<dbReference type="SUPFAM" id="SSF55073">
    <property type="entry name" value="Nucleotide cyclase"/>
    <property type="match status" value="1"/>
</dbReference>
<keyword evidence="3" id="KW-0472">Membrane</keyword>
<evidence type="ECO:0000259" key="4">
    <source>
        <dbReference type="PROSITE" id="PS50883"/>
    </source>
</evidence>
<sequence>MKPSRPLLWVFLLPTLVVLIPALVFGFSAVQILKERVSHNHTRQLEDLSALHQAADYEQSLGELHQSVIDMLQQADLGELSSLASYRLHSAFVNELAALGRQVQELTETQLMVDLNHGSAQRLLEAFEAYRRFIVMASDIATVDPTQAQHYLDEAQHEFLRFTMLTGHLSARLSERAQVRTEDSYRTIHDHLNTVTLLGVFTLLLMLLAAFYSARVLNRHLLTIGDALLSLSRLRREAPELPRIQRLAEQGRGQLRQIARAVLRLRESEARRLAAERKAHQLTHYDGLTELPNWRMMSEHLEHSLQLCQRTGQYGALIYLDLDLFQQINDSYGHRTGDRLLREVADRLRGFQKERCIPGRPGGDEFLLVIDSLPAQADSAATRVEELADRIRLAIAEPFTIDGIQHFLSASQGVAMFHGSDDIETLFKLADAACHQAKLAGRDTIRFHDDAIQSVMEARNETKRDLRLALQRGEFRLVYQLQYDAGRRPLGAEALVRWQHPSRGLVSPAEFIPLAEESGLIVPLGDWVLEQACRQLVAWKQQPASPPLALAVNVSARQFKEPDFVERIERVLDATGADPHRLKLELTESSLIDDFEAGIDKMQRLKALGISFAMDDFGTGYSSLQYLRRLPLDQIKIDQSFVNDMLASSDGLVIVRTIIAMGLALQLEVVAEGVETEAQLKSLIAEGCHAFQGYYFCRPMPVDQLQALLAPAAVN</sequence>
<dbReference type="SUPFAM" id="SSF141868">
    <property type="entry name" value="EAL domain-like"/>
    <property type="match status" value="1"/>
</dbReference>